<dbReference type="Proteomes" id="UP000016930">
    <property type="component" value="Unassembled WGS sequence"/>
</dbReference>
<sequence length="166" mass="19082">MWDEERNHHLFTPAALDLAQPLFDRLREFDLHMLLSHGLPTLEASNTKNLTHPDNVFSLEGLLDRLLTCSVLPKHQPPKADHFLIATSLMLPLPATQEDPYCNFQMVIWSEFEKTLRRTLRSGSGPAEITCIDDFEQTRKVLMSALNAAVEKHVPFISTSQYRKQW</sequence>
<evidence type="ECO:0000313" key="2">
    <source>
        <dbReference type="Proteomes" id="UP000016930"/>
    </source>
</evidence>
<accession>M2Q5A7</accession>
<evidence type="ECO:0000313" key="1">
    <source>
        <dbReference type="EMBL" id="EMD31983.1"/>
    </source>
</evidence>
<dbReference type="STRING" id="914234.M2Q5A7"/>
<reference evidence="1 2" key="1">
    <citation type="journal article" date="2012" name="Proc. Natl. Acad. Sci. U.S.A.">
        <title>Comparative genomics of Ceriporiopsis subvermispora and Phanerochaete chrysosporium provide insight into selective ligninolysis.</title>
        <authorList>
            <person name="Fernandez-Fueyo E."/>
            <person name="Ruiz-Duenas F.J."/>
            <person name="Ferreira P."/>
            <person name="Floudas D."/>
            <person name="Hibbett D.S."/>
            <person name="Canessa P."/>
            <person name="Larrondo L.F."/>
            <person name="James T.Y."/>
            <person name="Seelenfreund D."/>
            <person name="Lobos S."/>
            <person name="Polanco R."/>
            <person name="Tello M."/>
            <person name="Honda Y."/>
            <person name="Watanabe T."/>
            <person name="Watanabe T."/>
            <person name="Ryu J.S."/>
            <person name="Kubicek C.P."/>
            <person name="Schmoll M."/>
            <person name="Gaskell J."/>
            <person name="Hammel K.E."/>
            <person name="St John F.J."/>
            <person name="Vanden Wymelenberg A."/>
            <person name="Sabat G."/>
            <person name="Splinter BonDurant S."/>
            <person name="Syed K."/>
            <person name="Yadav J.S."/>
            <person name="Doddapaneni H."/>
            <person name="Subramanian V."/>
            <person name="Lavin J.L."/>
            <person name="Oguiza J.A."/>
            <person name="Perez G."/>
            <person name="Pisabarro A.G."/>
            <person name="Ramirez L."/>
            <person name="Santoyo F."/>
            <person name="Master E."/>
            <person name="Coutinho P.M."/>
            <person name="Henrissat B."/>
            <person name="Lombard V."/>
            <person name="Magnuson J.K."/>
            <person name="Kuees U."/>
            <person name="Hori C."/>
            <person name="Igarashi K."/>
            <person name="Samejima M."/>
            <person name="Held B.W."/>
            <person name="Barry K.W."/>
            <person name="LaButti K.M."/>
            <person name="Lapidus A."/>
            <person name="Lindquist E.A."/>
            <person name="Lucas S.M."/>
            <person name="Riley R."/>
            <person name="Salamov A.A."/>
            <person name="Hoffmeister D."/>
            <person name="Schwenk D."/>
            <person name="Hadar Y."/>
            <person name="Yarden O."/>
            <person name="de Vries R.P."/>
            <person name="Wiebenga A."/>
            <person name="Stenlid J."/>
            <person name="Eastwood D."/>
            <person name="Grigoriev I.V."/>
            <person name="Berka R.M."/>
            <person name="Blanchette R.A."/>
            <person name="Kersten P."/>
            <person name="Martinez A.T."/>
            <person name="Vicuna R."/>
            <person name="Cullen D."/>
        </authorList>
    </citation>
    <scope>NUCLEOTIDE SEQUENCE [LARGE SCALE GENOMIC DNA]</scope>
    <source>
        <strain evidence="1 2">B</strain>
    </source>
</reference>
<dbReference type="EMBL" id="KB445814">
    <property type="protein sequence ID" value="EMD31983.1"/>
    <property type="molecule type" value="Genomic_DNA"/>
</dbReference>
<dbReference type="AlphaFoldDB" id="M2Q5A7"/>
<keyword evidence="2" id="KW-1185">Reference proteome</keyword>
<dbReference type="HOGENOM" id="CLU_115679_0_0_1"/>
<protein>
    <recommendedName>
        <fullName evidence="3">Endonuclease/exonuclease/phosphatase domain-containing protein</fullName>
    </recommendedName>
</protein>
<gene>
    <name evidence="1" type="ORF">CERSUDRAFT_59351</name>
</gene>
<proteinExistence type="predicted"/>
<organism evidence="1 2">
    <name type="scientific">Ceriporiopsis subvermispora (strain B)</name>
    <name type="common">White-rot fungus</name>
    <name type="synonym">Gelatoporia subvermispora</name>
    <dbReference type="NCBI Taxonomy" id="914234"/>
    <lineage>
        <taxon>Eukaryota</taxon>
        <taxon>Fungi</taxon>
        <taxon>Dikarya</taxon>
        <taxon>Basidiomycota</taxon>
        <taxon>Agaricomycotina</taxon>
        <taxon>Agaricomycetes</taxon>
        <taxon>Polyporales</taxon>
        <taxon>Gelatoporiaceae</taxon>
        <taxon>Gelatoporia</taxon>
    </lineage>
</organism>
<name>M2Q5A7_CERS8</name>
<evidence type="ECO:0008006" key="3">
    <source>
        <dbReference type="Google" id="ProtNLM"/>
    </source>
</evidence>
<dbReference type="OrthoDB" id="2794077at2759"/>